<feature type="compositionally biased region" description="Basic and acidic residues" evidence="2">
    <location>
        <begin position="44"/>
        <end position="55"/>
    </location>
</feature>
<dbReference type="EMBL" id="DYXE01000085">
    <property type="protein sequence ID" value="HJH50589.1"/>
    <property type="molecule type" value="Genomic_DNA"/>
</dbReference>
<dbReference type="GO" id="GO:0016998">
    <property type="term" value="P:cell wall macromolecule catabolic process"/>
    <property type="evidence" value="ECO:0007669"/>
    <property type="project" value="InterPro"/>
</dbReference>
<dbReference type="PANTHER" id="PTHR34135">
    <property type="entry name" value="LYSOZYME"/>
    <property type="match status" value="1"/>
</dbReference>
<reference evidence="4" key="2">
    <citation type="submission" date="2021-09" db="EMBL/GenBank/DDBJ databases">
        <authorList>
            <person name="Gilroy R."/>
        </authorList>
    </citation>
    <scope>NUCLEOTIDE SEQUENCE</scope>
    <source>
        <strain evidence="4">USAMLcec4-12693</strain>
    </source>
</reference>
<dbReference type="PROSITE" id="PS51257">
    <property type="entry name" value="PROKAR_LIPOPROTEIN"/>
    <property type="match status" value="1"/>
</dbReference>
<feature type="region of interest" description="Disordered" evidence="2">
    <location>
        <begin position="29"/>
        <end position="55"/>
    </location>
</feature>
<dbReference type="PROSITE" id="PS51904">
    <property type="entry name" value="GLYCOSYL_HYDROL_F25_2"/>
    <property type="match status" value="1"/>
</dbReference>
<dbReference type="Gene3D" id="3.20.20.80">
    <property type="entry name" value="Glycosidases"/>
    <property type="match status" value="1"/>
</dbReference>
<keyword evidence="3" id="KW-0732">Signal</keyword>
<evidence type="ECO:0000256" key="1">
    <source>
        <dbReference type="ARBA" id="ARBA00010646"/>
    </source>
</evidence>
<comment type="similarity">
    <text evidence="1">Belongs to the glycosyl hydrolase 25 family.</text>
</comment>
<dbReference type="Proteomes" id="UP000813420">
    <property type="component" value="Unassembled WGS sequence"/>
</dbReference>
<evidence type="ECO:0000313" key="5">
    <source>
        <dbReference type="Proteomes" id="UP000813420"/>
    </source>
</evidence>
<protein>
    <submittedName>
        <fullName evidence="4">Glycoside hydrolase family 25 protein</fullName>
    </submittedName>
</protein>
<dbReference type="GO" id="GO:0016052">
    <property type="term" value="P:carbohydrate catabolic process"/>
    <property type="evidence" value="ECO:0007669"/>
    <property type="project" value="TreeGrafter"/>
</dbReference>
<keyword evidence="4" id="KW-0378">Hydrolase</keyword>
<feature type="chain" id="PRO_5038736970" evidence="3">
    <location>
        <begin position="26"/>
        <end position="307"/>
    </location>
</feature>
<reference evidence="4" key="1">
    <citation type="journal article" date="2021" name="PeerJ">
        <title>Extensive microbial diversity within the chicken gut microbiome revealed by metagenomics and culture.</title>
        <authorList>
            <person name="Gilroy R."/>
            <person name="Ravi A."/>
            <person name="Getino M."/>
            <person name="Pursley I."/>
            <person name="Horton D.L."/>
            <person name="Alikhan N.F."/>
            <person name="Baker D."/>
            <person name="Gharbi K."/>
            <person name="Hall N."/>
            <person name="Watson M."/>
            <person name="Adriaenssens E.M."/>
            <person name="Foster-Nyarko E."/>
            <person name="Jarju S."/>
            <person name="Secka A."/>
            <person name="Antonio M."/>
            <person name="Oren A."/>
            <person name="Chaudhuri R.R."/>
            <person name="La Ragione R."/>
            <person name="Hildebrand F."/>
            <person name="Pallen M.J."/>
        </authorList>
    </citation>
    <scope>NUCLEOTIDE SEQUENCE</scope>
    <source>
        <strain evidence="4">USAMLcec4-12693</strain>
    </source>
</reference>
<dbReference type="InterPro" id="IPR002053">
    <property type="entry name" value="Glyco_hydro_25"/>
</dbReference>
<sequence length="307" mass="35230">MMKTWKFLIYLIPATLLLTSCSGKAAEETAGQEVQEAGKNTEAASKEDDAAEKETKEPEILHFVDVYQNPYQVEINPNVEKHDYKDDSFVHNGDRLSYEDDSNYTYRLGVDVSEHQGYVDWQALKDSGFEFAFIRLGYRGYGQEGRICLDREFHRNIQNAQAAGFDVGVYFFAQAVNEEEALEEANFVLQNLEGYTLQLPVVYDPESILDDEARTDNVSGEQFTKNTEVFCSAVADAGYDPMIYANMLWEAFELDLEELSEYPLWYADYEPVPQTPYHFRFWQYTNQGQMPGITGNTDLNIEMVPKE</sequence>
<dbReference type="GO" id="GO:0009253">
    <property type="term" value="P:peptidoglycan catabolic process"/>
    <property type="evidence" value="ECO:0007669"/>
    <property type="project" value="InterPro"/>
</dbReference>
<dbReference type="GO" id="GO:0003796">
    <property type="term" value="F:lysozyme activity"/>
    <property type="evidence" value="ECO:0007669"/>
    <property type="project" value="InterPro"/>
</dbReference>
<proteinExistence type="inferred from homology"/>
<dbReference type="InterPro" id="IPR017853">
    <property type="entry name" value="GH"/>
</dbReference>
<organism evidence="4 5">
    <name type="scientific">Merdimonas faecis</name>
    <dbReference type="NCBI Taxonomy" id="1653435"/>
    <lineage>
        <taxon>Bacteria</taxon>
        <taxon>Bacillati</taxon>
        <taxon>Bacillota</taxon>
        <taxon>Clostridia</taxon>
        <taxon>Lachnospirales</taxon>
        <taxon>Lachnospiraceae</taxon>
        <taxon>Merdimonas</taxon>
    </lineage>
</organism>
<dbReference type="CDD" id="cd06414">
    <property type="entry name" value="GH25_LytC-like"/>
    <property type="match status" value="1"/>
</dbReference>
<dbReference type="AlphaFoldDB" id="A0A9D2VZ15"/>
<name>A0A9D2VZ15_9FIRM</name>
<accession>A0A9D2VZ15</accession>
<comment type="caution">
    <text evidence="4">The sequence shown here is derived from an EMBL/GenBank/DDBJ whole genome shotgun (WGS) entry which is preliminary data.</text>
</comment>
<evidence type="ECO:0000256" key="3">
    <source>
        <dbReference type="SAM" id="SignalP"/>
    </source>
</evidence>
<evidence type="ECO:0000256" key="2">
    <source>
        <dbReference type="SAM" id="MobiDB-lite"/>
    </source>
</evidence>
<feature type="signal peptide" evidence="3">
    <location>
        <begin position="1"/>
        <end position="25"/>
    </location>
</feature>
<gene>
    <name evidence="4" type="ORF">K8V39_10025</name>
</gene>
<dbReference type="Pfam" id="PF01183">
    <property type="entry name" value="Glyco_hydro_25"/>
    <property type="match status" value="1"/>
</dbReference>
<dbReference type="RefSeq" id="WP_277272395.1">
    <property type="nucleotide sequence ID" value="NZ_DYXE01000085.1"/>
</dbReference>
<dbReference type="PANTHER" id="PTHR34135:SF2">
    <property type="entry name" value="LYSOZYME"/>
    <property type="match status" value="1"/>
</dbReference>
<dbReference type="SUPFAM" id="SSF51445">
    <property type="entry name" value="(Trans)glycosidases"/>
    <property type="match status" value="1"/>
</dbReference>
<evidence type="ECO:0000313" key="4">
    <source>
        <dbReference type="EMBL" id="HJH50589.1"/>
    </source>
</evidence>